<keyword evidence="5 7" id="KW-1133">Transmembrane helix</keyword>
<evidence type="ECO:0000256" key="4">
    <source>
        <dbReference type="ARBA" id="ARBA00022840"/>
    </source>
</evidence>
<feature type="transmembrane region" description="Helical" evidence="7">
    <location>
        <begin position="170"/>
        <end position="190"/>
    </location>
</feature>
<evidence type="ECO:0000256" key="7">
    <source>
        <dbReference type="SAM" id="Phobius"/>
    </source>
</evidence>
<sequence length="605" mass="68360">MLEKIKILKEATTKVYPYFTPSWHNCLRTVGFFSTIILLPIATIIMPMLLFRREENSSLEDKSNNTDLMTLLASAFTVALLNGAQKGISLMLEVSTMHAMMEHNTRRLMDHSKFLIHGDNKDIKSFQYITVGLGIEDFTENVIPIFTELPTYIISSVSTLTYIGITTKSFVTSGIVLGFTVSSGIATYLLSRIYSGYRASNQKIENNLVVKVSFIEAHKSAITLMGTSDQECASVINNLQKIKASIPKLSTIYFVNFFLNTIAPAIASQFLGKYYVDYPDKNLSDTNTAILNIMIMSLLTNMQNIVFILTNNYSYIKLNLEQLRAFERSYDECLLIRNTHNKMTQEFIGDKLALLDFSVYKPDTTNFQGEEPITLLNKVTLELLPNKIYKLFAESGKGKTTFLKAITNNWQYTNGEVKFPANAKDNICFIPQHSFIPIGTLVEILTYGIPQKALENDSMTELVIHNTTPLLNNESTIIKTQRFVIDTFINKAKHLLNKVGLLPNIIKEDELESKSINWNERLSGGEKQKIGIIRAILSNSVFIIMDEAATALDVENKRTVYKILKDHVTKLANYTVIYTDHSDIEDFKDAVITINGQNLECEYIA</sequence>
<organism evidence="9 10">
    <name type="scientific">Rickettsia tamurae subsp. buchneri</name>
    <dbReference type="NCBI Taxonomy" id="1462938"/>
    <lineage>
        <taxon>Bacteria</taxon>
        <taxon>Pseudomonadati</taxon>
        <taxon>Pseudomonadota</taxon>
        <taxon>Alphaproteobacteria</taxon>
        <taxon>Rickettsiales</taxon>
        <taxon>Rickettsiaceae</taxon>
        <taxon>Rickettsieae</taxon>
        <taxon>Rickettsia</taxon>
        <taxon>spotted fever group</taxon>
    </lineage>
</organism>
<dbReference type="PROSITE" id="PS00211">
    <property type="entry name" value="ABC_TRANSPORTER_1"/>
    <property type="match status" value="1"/>
</dbReference>
<accession>A0A8E0WMU4</accession>
<keyword evidence="9" id="KW-0378">Hydrolase</keyword>
<dbReference type="AlphaFoldDB" id="A0A8E0WMU4"/>
<dbReference type="Proteomes" id="UP000027161">
    <property type="component" value="Unassembled WGS sequence"/>
</dbReference>
<evidence type="ECO:0000256" key="2">
    <source>
        <dbReference type="ARBA" id="ARBA00022692"/>
    </source>
</evidence>
<feature type="transmembrane region" description="Helical" evidence="7">
    <location>
        <begin position="30"/>
        <end position="51"/>
    </location>
</feature>
<dbReference type="EMBL" id="JFKF01000035">
    <property type="protein sequence ID" value="KDO03406.1"/>
    <property type="molecule type" value="Genomic_DNA"/>
</dbReference>
<feature type="domain" description="ABC transporter" evidence="8">
    <location>
        <begin position="359"/>
        <end position="604"/>
    </location>
</feature>
<dbReference type="Gene3D" id="3.40.50.300">
    <property type="entry name" value="P-loop containing nucleotide triphosphate hydrolases"/>
    <property type="match status" value="1"/>
</dbReference>
<dbReference type="GO" id="GO:0005524">
    <property type="term" value="F:ATP binding"/>
    <property type="evidence" value="ECO:0007669"/>
    <property type="project" value="UniProtKB-KW"/>
</dbReference>
<keyword evidence="6 7" id="KW-0472">Membrane</keyword>
<feature type="transmembrane region" description="Helical" evidence="7">
    <location>
        <begin position="290"/>
        <end position="309"/>
    </location>
</feature>
<keyword evidence="1" id="KW-0813">Transport</keyword>
<comment type="caution">
    <text evidence="9">The sequence shown here is derived from an EMBL/GenBank/DDBJ whole genome shotgun (WGS) entry which is preliminary data.</text>
</comment>
<dbReference type="GO" id="GO:0016887">
    <property type="term" value="F:ATP hydrolysis activity"/>
    <property type="evidence" value="ECO:0007669"/>
    <property type="project" value="InterPro"/>
</dbReference>
<keyword evidence="4 9" id="KW-0067">ATP-binding</keyword>
<gene>
    <name evidence="9" type="primary">lagD</name>
    <name evidence="9" type="ORF">REISMN_01860</name>
</gene>
<name>A0A8E0WMU4_9RICK</name>
<evidence type="ECO:0000256" key="1">
    <source>
        <dbReference type="ARBA" id="ARBA00022448"/>
    </source>
</evidence>
<evidence type="ECO:0000256" key="3">
    <source>
        <dbReference type="ARBA" id="ARBA00022741"/>
    </source>
</evidence>
<dbReference type="EC" id="3.4.22.-" evidence="9"/>
<keyword evidence="3" id="KW-0547">Nucleotide-binding</keyword>
<dbReference type="InterPro" id="IPR017871">
    <property type="entry name" value="ABC_transporter-like_CS"/>
</dbReference>
<dbReference type="InterPro" id="IPR027417">
    <property type="entry name" value="P-loop_NTPase"/>
</dbReference>
<dbReference type="InterPro" id="IPR003439">
    <property type="entry name" value="ABC_transporter-like_ATP-bd"/>
</dbReference>
<keyword evidence="10" id="KW-1185">Reference proteome</keyword>
<dbReference type="RefSeq" id="WP_008580470.1">
    <property type="nucleotide sequence ID" value="NZ_JFKF01000035.1"/>
</dbReference>
<dbReference type="PROSITE" id="PS50893">
    <property type="entry name" value="ABC_TRANSPORTER_2"/>
    <property type="match status" value="1"/>
</dbReference>
<protein>
    <submittedName>
        <fullName evidence="9">Lactococcin-G-processing and transport ATP-binding protein LagD</fullName>
        <ecNumber evidence="9">3.4.22.-</ecNumber>
    </submittedName>
</protein>
<evidence type="ECO:0000313" key="9">
    <source>
        <dbReference type="EMBL" id="KDO03406.1"/>
    </source>
</evidence>
<dbReference type="PANTHER" id="PTHR11384">
    <property type="entry name" value="ATP-BINDING CASSETTE, SUB-FAMILY D MEMBER"/>
    <property type="match status" value="1"/>
</dbReference>
<keyword evidence="2 7" id="KW-0812">Transmembrane</keyword>
<evidence type="ECO:0000313" key="10">
    <source>
        <dbReference type="Proteomes" id="UP000027161"/>
    </source>
</evidence>
<proteinExistence type="predicted"/>
<evidence type="ECO:0000256" key="5">
    <source>
        <dbReference type="ARBA" id="ARBA00022989"/>
    </source>
</evidence>
<evidence type="ECO:0000256" key="6">
    <source>
        <dbReference type="ARBA" id="ARBA00023136"/>
    </source>
</evidence>
<dbReference type="SUPFAM" id="SSF52540">
    <property type="entry name" value="P-loop containing nucleoside triphosphate hydrolases"/>
    <property type="match status" value="1"/>
</dbReference>
<dbReference type="PANTHER" id="PTHR11384:SF59">
    <property type="entry name" value="LYSOSOMAL COBALAMIN TRANSPORTER ABCD4"/>
    <property type="match status" value="1"/>
</dbReference>
<dbReference type="InterPro" id="IPR050835">
    <property type="entry name" value="ABC_transporter_sub-D"/>
</dbReference>
<dbReference type="Pfam" id="PF00005">
    <property type="entry name" value="ABC_tran"/>
    <property type="match status" value="1"/>
</dbReference>
<evidence type="ECO:0000259" key="8">
    <source>
        <dbReference type="PROSITE" id="PS50893"/>
    </source>
</evidence>
<reference evidence="9 10" key="1">
    <citation type="submission" date="2014-02" db="EMBL/GenBank/DDBJ databases">
        <title>Draft genome sequence of Rickettsia buchneri sp. nov. ISO7T.</title>
        <authorList>
            <person name="Felsheim R.F."/>
            <person name="Kurtti T.J."/>
            <person name="Munderloh U.G."/>
        </authorList>
    </citation>
    <scope>NUCLEOTIDE SEQUENCE [LARGE SCALE GENOMIC DNA]</scope>
    <source>
        <strain evidence="9 10">ISO7</strain>
    </source>
</reference>
<feature type="transmembrane region" description="Helical" evidence="7">
    <location>
        <begin position="251"/>
        <end position="270"/>
    </location>
</feature>